<keyword evidence="2" id="KW-1185">Reference proteome</keyword>
<name>A0A1C3EJE0_9PLAN</name>
<comment type="caution">
    <text evidence="1">The sequence shown here is derived from an EMBL/GenBank/DDBJ whole genome shotgun (WGS) entry which is preliminary data.</text>
</comment>
<gene>
    <name evidence="1" type="ORF">A6X21_18820</name>
</gene>
<proteinExistence type="predicted"/>
<evidence type="ECO:0000313" key="2">
    <source>
        <dbReference type="Proteomes" id="UP000094828"/>
    </source>
</evidence>
<dbReference type="EMBL" id="LYDR01000055">
    <property type="protein sequence ID" value="ODA33348.1"/>
    <property type="molecule type" value="Genomic_DNA"/>
</dbReference>
<evidence type="ECO:0008006" key="3">
    <source>
        <dbReference type="Google" id="ProtNLM"/>
    </source>
</evidence>
<dbReference type="Proteomes" id="UP000094828">
    <property type="component" value="Unassembled WGS sequence"/>
</dbReference>
<sequence length="105" mass="11378">MMKEIKISPEELRAKQQAAQAGRVEDSAGLVRAMKAAGELTHSGWLRRQIHERREVPLERLCQSADITSTQLNDFLEGLGPLSTVQVDAICAALGIIPAGTEKVA</sequence>
<organism evidence="1 2">
    <name type="scientific">Planctopirus hydrillae</name>
    <dbReference type="NCBI Taxonomy" id="1841610"/>
    <lineage>
        <taxon>Bacteria</taxon>
        <taxon>Pseudomonadati</taxon>
        <taxon>Planctomycetota</taxon>
        <taxon>Planctomycetia</taxon>
        <taxon>Planctomycetales</taxon>
        <taxon>Planctomycetaceae</taxon>
        <taxon>Planctopirus</taxon>
    </lineage>
</organism>
<accession>A0A1C3EJE0</accession>
<dbReference type="AlphaFoldDB" id="A0A1C3EJE0"/>
<evidence type="ECO:0000313" key="1">
    <source>
        <dbReference type="EMBL" id="ODA33348.1"/>
    </source>
</evidence>
<protein>
    <recommendedName>
        <fullName evidence="3">HTH cro/C1-type domain-containing protein</fullName>
    </recommendedName>
</protein>
<reference evidence="1 2" key="1">
    <citation type="submission" date="2016-05" db="EMBL/GenBank/DDBJ databases">
        <title>Genomic and physiological characterization of Planctopirus sp. isolated from fresh water lake.</title>
        <authorList>
            <person name="Subhash Y."/>
            <person name="Ramana C."/>
        </authorList>
    </citation>
    <scope>NUCLEOTIDE SEQUENCE [LARGE SCALE GENOMIC DNA]</scope>
    <source>
        <strain evidence="1 2">JC280</strain>
    </source>
</reference>